<dbReference type="EMBL" id="LGCM01000040">
    <property type="protein sequence ID" value="KPL80512.1"/>
    <property type="molecule type" value="Genomic_DNA"/>
</dbReference>
<dbReference type="Gene3D" id="2.60.40.10">
    <property type="entry name" value="Immunoglobulins"/>
    <property type="match status" value="1"/>
</dbReference>
<dbReference type="InterPro" id="IPR033764">
    <property type="entry name" value="Sdr_B"/>
</dbReference>
<evidence type="ECO:0000259" key="5">
    <source>
        <dbReference type="Pfam" id="PF17210"/>
    </source>
</evidence>
<dbReference type="GO" id="GO:0005576">
    <property type="term" value="C:extracellular region"/>
    <property type="evidence" value="ECO:0007669"/>
    <property type="project" value="UniProtKB-SubCell"/>
</dbReference>
<proteinExistence type="predicted"/>
<feature type="transmembrane region" description="Helical" evidence="4">
    <location>
        <begin position="125"/>
        <end position="146"/>
    </location>
</feature>
<dbReference type="AlphaFoldDB" id="A0A0P6XXB6"/>
<keyword evidence="4" id="KW-0472">Membrane</keyword>
<comment type="subcellular location">
    <subcellularLocation>
        <location evidence="1">Secreted</location>
    </subcellularLocation>
</comment>
<organism evidence="6 7">
    <name type="scientific">Levilinea saccharolytica</name>
    <dbReference type="NCBI Taxonomy" id="229921"/>
    <lineage>
        <taxon>Bacteria</taxon>
        <taxon>Bacillati</taxon>
        <taxon>Chloroflexota</taxon>
        <taxon>Anaerolineae</taxon>
        <taxon>Anaerolineales</taxon>
        <taxon>Anaerolineaceae</taxon>
        <taxon>Levilinea</taxon>
    </lineage>
</organism>
<feature type="domain" description="SD-repeat containing protein B" evidence="5">
    <location>
        <begin position="17"/>
        <end position="86"/>
    </location>
</feature>
<reference evidence="6 7" key="1">
    <citation type="submission" date="2015-07" db="EMBL/GenBank/DDBJ databases">
        <title>Genome sequence of Levilinea saccharolytica DSM 16555.</title>
        <authorList>
            <person name="Hemp J."/>
            <person name="Ward L.M."/>
            <person name="Pace L.A."/>
            <person name="Fischer W.W."/>
        </authorList>
    </citation>
    <scope>NUCLEOTIDE SEQUENCE [LARGE SCALE GENOMIC DNA]</scope>
    <source>
        <strain evidence="6 7">KIBI-1</strain>
    </source>
</reference>
<keyword evidence="4" id="KW-1133">Transmembrane helix</keyword>
<sequence>MGVGVELIKHRIDCILLFEDTNGDGIPTGAEAQIAGGAVSVTDLEGETNLEGVTAVGEDPLCFEDIAEGKYNVSVAPPEGYNATTLMNYALDLRAGDQSTLDFGAQPSSAVLPAETEEPQGRSPLLAIIGGVLVLGGAALGVYYVLRLRRI</sequence>
<dbReference type="Pfam" id="PF17210">
    <property type="entry name" value="SdrD_B"/>
    <property type="match status" value="1"/>
</dbReference>
<evidence type="ECO:0000313" key="7">
    <source>
        <dbReference type="Proteomes" id="UP000050501"/>
    </source>
</evidence>
<evidence type="ECO:0000256" key="3">
    <source>
        <dbReference type="ARBA" id="ARBA00022729"/>
    </source>
</evidence>
<dbReference type="STRING" id="229921.ADN01_11880"/>
<dbReference type="RefSeq" id="WP_075071166.1">
    <property type="nucleotide sequence ID" value="NZ_LGCM01000040.1"/>
</dbReference>
<accession>A0A0P6XXB6</accession>
<evidence type="ECO:0000313" key="6">
    <source>
        <dbReference type="EMBL" id="KPL80512.1"/>
    </source>
</evidence>
<keyword evidence="7" id="KW-1185">Reference proteome</keyword>
<protein>
    <recommendedName>
        <fullName evidence="5">SD-repeat containing protein B domain-containing protein</fullName>
    </recommendedName>
</protein>
<evidence type="ECO:0000256" key="4">
    <source>
        <dbReference type="SAM" id="Phobius"/>
    </source>
</evidence>
<dbReference type="Proteomes" id="UP000050501">
    <property type="component" value="Unassembled WGS sequence"/>
</dbReference>
<evidence type="ECO:0000256" key="1">
    <source>
        <dbReference type="ARBA" id="ARBA00004613"/>
    </source>
</evidence>
<evidence type="ECO:0000256" key="2">
    <source>
        <dbReference type="ARBA" id="ARBA00022525"/>
    </source>
</evidence>
<comment type="caution">
    <text evidence="6">The sequence shown here is derived from an EMBL/GenBank/DDBJ whole genome shotgun (WGS) entry which is preliminary data.</text>
</comment>
<name>A0A0P6XXB6_9CHLR</name>
<keyword evidence="2" id="KW-0964">Secreted</keyword>
<gene>
    <name evidence="6" type="ORF">ADN01_11880</name>
</gene>
<keyword evidence="4" id="KW-0812">Transmembrane</keyword>
<dbReference type="InterPro" id="IPR013783">
    <property type="entry name" value="Ig-like_fold"/>
</dbReference>
<keyword evidence="3" id="KW-0732">Signal</keyword>